<dbReference type="PANTHER" id="PTHR24095:SF83">
    <property type="entry name" value="ACETYL-COENZYME A SYNTHETASE"/>
    <property type="match status" value="1"/>
</dbReference>
<evidence type="ECO:0000256" key="1">
    <source>
        <dbReference type="ARBA" id="ARBA00013275"/>
    </source>
</evidence>
<evidence type="ECO:0000259" key="2">
    <source>
        <dbReference type="Pfam" id="PF00501"/>
    </source>
</evidence>
<organism evidence="3 4">
    <name type="scientific">Characodon lateralis</name>
    <dbReference type="NCBI Taxonomy" id="208331"/>
    <lineage>
        <taxon>Eukaryota</taxon>
        <taxon>Metazoa</taxon>
        <taxon>Chordata</taxon>
        <taxon>Craniata</taxon>
        <taxon>Vertebrata</taxon>
        <taxon>Euteleostomi</taxon>
        <taxon>Actinopterygii</taxon>
        <taxon>Neopterygii</taxon>
        <taxon>Teleostei</taxon>
        <taxon>Neoteleostei</taxon>
        <taxon>Acanthomorphata</taxon>
        <taxon>Ovalentaria</taxon>
        <taxon>Atherinomorphae</taxon>
        <taxon>Cyprinodontiformes</taxon>
        <taxon>Goodeidae</taxon>
        <taxon>Characodon</taxon>
    </lineage>
</organism>
<dbReference type="EMBL" id="JAHUTJ010047093">
    <property type="protein sequence ID" value="MED6282494.1"/>
    <property type="molecule type" value="Genomic_DNA"/>
</dbReference>
<keyword evidence="4" id="KW-1185">Reference proteome</keyword>
<feature type="domain" description="AMP-dependent synthetase/ligase" evidence="2">
    <location>
        <begin position="1"/>
        <end position="72"/>
    </location>
</feature>
<reference evidence="3 4" key="1">
    <citation type="submission" date="2021-06" db="EMBL/GenBank/DDBJ databases">
        <authorList>
            <person name="Palmer J.M."/>
        </authorList>
    </citation>
    <scope>NUCLEOTIDE SEQUENCE [LARGE SCALE GENOMIC DNA]</scope>
    <source>
        <strain evidence="3 4">CL_MEX2019</strain>
        <tissue evidence="3">Muscle</tissue>
    </source>
</reference>
<dbReference type="EC" id="6.2.1.1" evidence="1"/>
<protein>
    <recommendedName>
        <fullName evidence="1">acetate--CoA ligase</fullName>
        <ecNumber evidence="1">6.2.1.1</ecNumber>
    </recommendedName>
</protein>
<sequence length="72" mass="8422">MVERLKINQFYGAPTAIRLLIKYGDQWVKKYDRSSLTTLGSVGEPINTEAWEWYNRVVGEGRCPVVDTWWQT</sequence>
<dbReference type="InterPro" id="IPR000873">
    <property type="entry name" value="AMP-dep_synth/lig_dom"/>
</dbReference>
<name>A0ABU7E7D5_9TELE</name>
<dbReference type="Pfam" id="PF00501">
    <property type="entry name" value="AMP-binding"/>
    <property type="match status" value="1"/>
</dbReference>
<accession>A0ABU7E7D5</accession>
<comment type="caution">
    <text evidence="3">The sequence shown here is derived from an EMBL/GenBank/DDBJ whole genome shotgun (WGS) entry which is preliminary data.</text>
</comment>
<evidence type="ECO:0000313" key="3">
    <source>
        <dbReference type="EMBL" id="MED6282494.1"/>
    </source>
</evidence>
<evidence type="ECO:0000313" key="4">
    <source>
        <dbReference type="Proteomes" id="UP001352852"/>
    </source>
</evidence>
<gene>
    <name evidence="3" type="primary">ACSS1_3</name>
    <name evidence="3" type="ORF">CHARACLAT_032761</name>
</gene>
<dbReference type="SUPFAM" id="SSF56801">
    <property type="entry name" value="Acetyl-CoA synthetase-like"/>
    <property type="match status" value="1"/>
</dbReference>
<proteinExistence type="predicted"/>
<dbReference type="PANTHER" id="PTHR24095">
    <property type="entry name" value="ACETYL-COENZYME A SYNTHETASE"/>
    <property type="match status" value="1"/>
</dbReference>
<dbReference type="InterPro" id="IPR042099">
    <property type="entry name" value="ANL_N_sf"/>
</dbReference>
<dbReference type="Proteomes" id="UP001352852">
    <property type="component" value="Unassembled WGS sequence"/>
</dbReference>
<dbReference type="Gene3D" id="3.40.50.12780">
    <property type="entry name" value="N-terminal domain of ligase-like"/>
    <property type="match status" value="1"/>
</dbReference>
<feature type="non-terminal residue" evidence="3">
    <location>
        <position position="72"/>
    </location>
</feature>